<dbReference type="Pfam" id="PF01682">
    <property type="entry name" value="DB"/>
    <property type="match status" value="2"/>
</dbReference>
<dbReference type="PANTHER" id="PTHR13817:SF155">
    <property type="entry name" value="IG-LIKE AND FIBRONECTIN TYPE-III DOMAIN-CONTAINING PROTEIN C25G4.10"/>
    <property type="match status" value="1"/>
</dbReference>
<dbReference type="PANTHER" id="PTHR13817">
    <property type="entry name" value="TITIN"/>
    <property type="match status" value="1"/>
</dbReference>
<organism evidence="3 4">
    <name type="scientific">Molorchus minor</name>
    <dbReference type="NCBI Taxonomy" id="1323400"/>
    <lineage>
        <taxon>Eukaryota</taxon>
        <taxon>Metazoa</taxon>
        <taxon>Ecdysozoa</taxon>
        <taxon>Arthropoda</taxon>
        <taxon>Hexapoda</taxon>
        <taxon>Insecta</taxon>
        <taxon>Pterygota</taxon>
        <taxon>Neoptera</taxon>
        <taxon>Endopterygota</taxon>
        <taxon>Coleoptera</taxon>
        <taxon>Polyphaga</taxon>
        <taxon>Cucujiformia</taxon>
        <taxon>Chrysomeloidea</taxon>
        <taxon>Cerambycidae</taxon>
        <taxon>Lamiinae</taxon>
        <taxon>Monochamini</taxon>
        <taxon>Molorchus</taxon>
    </lineage>
</organism>
<dbReference type="Gene3D" id="2.60.40.10">
    <property type="entry name" value="Immunoglobulins"/>
    <property type="match status" value="3"/>
</dbReference>
<dbReference type="PROSITE" id="PS50853">
    <property type="entry name" value="FN3"/>
    <property type="match status" value="2"/>
</dbReference>
<dbReference type="InterPro" id="IPR003961">
    <property type="entry name" value="FN3_dom"/>
</dbReference>
<protein>
    <recommendedName>
        <fullName evidence="2">Fibronectin type-III domain-containing protein</fullName>
    </recommendedName>
</protein>
<evidence type="ECO:0000313" key="3">
    <source>
        <dbReference type="EMBL" id="KAJ8984656.1"/>
    </source>
</evidence>
<feature type="domain" description="Fibronectin type-III" evidence="2">
    <location>
        <begin position="208"/>
        <end position="319"/>
    </location>
</feature>
<dbReference type="InterPro" id="IPR013783">
    <property type="entry name" value="Ig-like_fold"/>
</dbReference>
<dbReference type="EMBL" id="JAPWTJ010000029">
    <property type="protein sequence ID" value="KAJ8984656.1"/>
    <property type="molecule type" value="Genomic_DNA"/>
</dbReference>
<dbReference type="Proteomes" id="UP001162164">
    <property type="component" value="Unassembled WGS sequence"/>
</dbReference>
<keyword evidence="4" id="KW-1185">Reference proteome</keyword>
<comment type="caution">
    <text evidence="3">The sequence shown here is derived from an EMBL/GenBank/DDBJ whole genome shotgun (WGS) entry which is preliminary data.</text>
</comment>
<dbReference type="SUPFAM" id="SSF48726">
    <property type="entry name" value="Immunoglobulin"/>
    <property type="match status" value="1"/>
</dbReference>
<dbReference type="InterPro" id="IPR002602">
    <property type="entry name" value="DB"/>
</dbReference>
<evidence type="ECO:0000256" key="1">
    <source>
        <dbReference type="ARBA" id="ARBA00022737"/>
    </source>
</evidence>
<sequence>MGFCGKEARSLPPPPGEGKFRFVIDDTPGLPSGGDVWVLVIKTAKPTDSGVYVCEVNSSPIVRSFHRLSVLSKSMLPPNNSTDVASEYEDPRQAFSSRNHNYTDCCTSKNVSSACLGFCNIQSILEGTTGQDPEQCELDFPAIVNCMADGRNHVPCCIQERVPDICQDVCRGEYTAITDNIKTHFSCSSYTEQTLACIVEGIELLPSPPENVEVEALTEKSLKVEWAFPMSNSETVTEYSVNVTSLRMFDEKAEDSGIGVNNVTESHTVTVKVPASQNSTVLQDLAPFTMYEVRVSALNTHGSSLPSYSVRSLTLTPGNMKQTAVGQPPQLPDIGSCCFNKGITHKTCVEKLCDPKEAASAKITDLMICAPWAADTFGCLTNGLDHTPCCKARGLPDICQQLCTGNVSSIDFNYFKCLRYMGEYTNCLLQGYGVLPSAPTQVRLTNLEAEFAILHWSPPKTLGDTVLHYNVHIRMISDENDEYRPITKVHSPYVLEGLESDTGYEVYVEAVNTHGVGTPSSRLTFGNRQQGERIVSKDRRLVRSSAQLRLYPPN</sequence>
<gene>
    <name evidence="3" type="ORF">NQ317_015747</name>
</gene>
<dbReference type="InterPro" id="IPR036179">
    <property type="entry name" value="Ig-like_dom_sf"/>
</dbReference>
<dbReference type="InterPro" id="IPR050964">
    <property type="entry name" value="Striated_Muscle_Regulatory"/>
</dbReference>
<evidence type="ECO:0000259" key="2">
    <source>
        <dbReference type="PROSITE" id="PS50853"/>
    </source>
</evidence>
<reference evidence="3" key="1">
    <citation type="journal article" date="2023" name="Insect Mol. Biol.">
        <title>Genome sequencing provides insights into the evolution of gene families encoding plant cell wall-degrading enzymes in longhorned beetles.</title>
        <authorList>
            <person name="Shin N.R."/>
            <person name="Okamura Y."/>
            <person name="Kirsch R."/>
            <person name="Pauchet Y."/>
        </authorList>
    </citation>
    <scope>NUCLEOTIDE SEQUENCE</scope>
    <source>
        <strain evidence="3">MMC_N1</strain>
    </source>
</reference>
<dbReference type="SUPFAM" id="SSF49265">
    <property type="entry name" value="Fibronectin type III"/>
    <property type="match status" value="1"/>
</dbReference>
<feature type="domain" description="Fibronectin type-III" evidence="2">
    <location>
        <begin position="438"/>
        <end position="530"/>
    </location>
</feature>
<dbReference type="InterPro" id="IPR036116">
    <property type="entry name" value="FN3_sf"/>
</dbReference>
<dbReference type="CDD" id="cd00063">
    <property type="entry name" value="FN3"/>
    <property type="match status" value="2"/>
</dbReference>
<dbReference type="SMART" id="SM00060">
    <property type="entry name" value="FN3"/>
    <property type="match status" value="2"/>
</dbReference>
<name>A0ABQ9K3K9_9CUCU</name>
<accession>A0ABQ9K3K9</accession>
<dbReference type="Pfam" id="PF00041">
    <property type="entry name" value="fn3"/>
    <property type="match status" value="2"/>
</dbReference>
<keyword evidence="1" id="KW-0677">Repeat</keyword>
<evidence type="ECO:0000313" key="4">
    <source>
        <dbReference type="Proteomes" id="UP001162164"/>
    </source>
</evidence>
<proteinExistence type="predicted"/>